<feature type="domain" description="TIR" evidence="5">
    <location>
        <begin position="19"/>
        <end position="182"/>
    </location>
</feature>
<dbReference type="PANTHER" id="PTHR11017:SF570">
    <property type="entry name" value="DISEASE RESISTANCE PROTEIN (TIR-NBS CLASS)-RELATED"/>
    <property type="match status" value="1"/>
</dbReference>
<dbReference type="Gene3D" id="3.40.50.300">
    <property type="entry name" value="P-loop containing nucleotide triphosphate hydrolases"/>
    <property type="match status" value="1"/>
</dbReference>
<dbReference type="InterPro" id="IPR044974">
    <property type="entry name" value="Disease_R_plants"/>
</dbReference>
<protein>
    <recommendedName>
        <fullName evidence="5">TIR domain-containing protein</fullName>
    </recommendedName>
</protein>
<evidence type="ECO:0000313" key="6">
    <source>
        <dbReference type="EMBL" id="KAK9199910.1"/>
    </source>
</evidence>
<comment type="caution">
    <text evidence="6">The sequence shown here is derived from an EMBL/GenBank/DDBJ whole genome shotgun (WGS) entry which is preliminary data.</text>
</comment>
<keyword evidence="1" id="KW-0433">Leucine-rich repeat</keyword>
<dbReference type="InterPro" id="IPR027417">
    <property type="entry name" value="P-loop_NTPase"/>
</dbReference>
<keyword evidence="7" id="KW-1185">Reference proteome</keyword>
<evidence type="ECO:0000256" key="4">
    <source>
        <dbReference type="ARBA" id="ARBA00023027"/>
    </source>
</evidence>
<dbReference type="AlphaFoldDB" id="A0AAP0QMC3"/>
<keyword evidence="4" id="KW-0520">NAD</keyword>
<gene>
    <name evidence="6" type="ORF">WN944_015104</name>
</gene>
<dbReference type="Gene3D" id="3.80.10.10">
    <property type="entry name" value="Ribonuclease Inhibitor"/>
    <property type="match status" value="1"/>
</dbReference>
<evidence type="ECO:0000313" key="7">
    <source>
        <dbReference type="Proteomes" id="UP001428341"/>
    </source>
</evidence>
<dbReference type="InterPro" id="IPR035897">
    <property type="entry name" value="Toll_tir_struct_dom_sf"/>
</dbReference>
<keyword evidence="2" id="KW-0677">Repeat</keyword>
<dbReference type="Pfam" id="PF01582">
    <property type="entry name" value="TIR"/>
    <property type="match status" value="1"/>
</dbReference>
<dbReference type="Proteomes" id="UP001428341">
    <property type="component" value="Unassembled WGS sequence"/>
</dbReference>
<dbReference type="GO" id="GO:0061809">
    <property type="term" value="F:NAD+ nucleosidase activity, cyclic ADP-ribose generating"/>
    <property type="evidence" value="ECO:0007669"/>
    <property type="project" value="UniProtKB-EC"/>
</dbReference>
<dbReference type="InterPro" id="IPR058192">
    <property type="entry name" value="WHD_ROQ1-like"/>
</dbReference>
<keyword evidence="3" id="KW-0611">Plant defense</keyword>
<dbReference type="PANTHER" id="PTHR11017">
    <property type="entry name" value="LEUCINE-RICH REPEAT-CONTAINING PROTEIN"/>
    <property type="match status" value="1"/>
</dbReference>
<dbReference type="GO" id="GO:0043531">
    <property type="term" value="F:ADP binding"/>
    <property type="evidence" value="ECO:0007669"/>
    <property type="project" value="InterPro"/>
</dbReference>
<dbReference type="Gene3D" id="3.40.50.10140">
    <property type="entry name" value="Toll/interleukin-1 receptor homology (TIR) domain"/>
    <property type="match status" value="1"/>
</dbReference>
<organism evidence="6 7">
    <name type="scientific">Citrus x changshan-huyou</name>
    <dbReference type="NCBI Taxonomy" id="2935761"/>
    <lineage>
        <taxon>Eukaryota</taxon>
        <taxon>Viridiplantae</taxon>
        <taxon>Streptophyta</taxon>
        <taxon>Embryophyta</taxon>
        <taxon>Tracheophyta</taxon>
        <taxon>Spermatophyta</taxon>
        <taxon>Magnoliopsida</taxon>
        <taxon>eudicotyledons</taxon>
        <taxon>Gunneridae</taxon>
        <taxon>Pentapetalae</taxon>
        <taxon>rosids</taxon>
        <taxon>malvids</taxon>
        <taxon>Sapindales</taxon>
        <taxon>Rutaceae</taxon>
        <taxon>Aurantioideae</taxon>
        <taxon>Citrus</taxon>
    </lineage>
</organism>
<dbReference type="SUPFAM" id="SSF52058">
    <property type="entry name" value="L domain-like"/>
    <property type="match status" value="1"/>
</dbReference>
<dbReference type="PROSITE" id="PS50104">
    <property type="entry name" value="TIR"/>
    <property type="match status" value="1"/>
</dbReference>
<dbReference type="InterPro" id="IPR036390">
    <property type="entry name" value="WH_DNA-bd_sf"/>
</dbReference>
<dbReference type="InterPro" id="IPR032675">
    <property type="entry name" value="LRR_dom_sf"/>
</dbReference>
<reference evidence="6 7" key="1">
    <citation type="submission" date="2024-05" db="EMBL/GenBank/DDBJ databases">
        <title>Haplotype-resolved chromosome-level genome assembly of Huyou (Citrus changshanensis).</title>
        <authorList>
            <person name="Miao C."/>
            <person name="Chen W."/>
            <person name="Wu Y."/>
            <person name="Wang L."/>
            <person name="Zhao S."/>
            <person name="Grierson D."/>
            <person name="Xu C."/>
            <person name="Chen K."/>
        </authorList>
    </citation>
    <scope>NUCLEOTIDE SEQUENCE [LARGE SCALE GENOMIC DNA]</scope>
    <source>
        <strain evidence="6">01-14</strain>
        <tissue evidence="6">Leaf</tissue>
    </source>
</reference>
<evidence type="ECO:0000256" key="1">
    <source>
        <dbReference type="ARBA" id="ARBA00022614"/>
    </source>
</evidence>
<dbReference type="Pfam" id="PF20160">
    <property type="entry name" value="C-JID"/>
    <property type="match status" value="1"/>
</dbReference>
<dbReference type="SUPFAM" id="SSF52540">
    <property type="entry name" value="P-loop containing nucleoside triphosphate hydrolases"/>
    <property type="match status" value="1"/>
</dbReference>
<accession>A0AAP0QMC3</accession>
<dbReference type="SUPFAM" id="SSF46785">
    <property type="entry name" value="Winged helix' DNA-binding domain"/>
    <property type="match status" value="1"/>
</dbReference>
<proteinExistence type="predicted"/>
<sequence>MASSSASYSSSSANINPQVTHDVFVSFRGEDTRDNFTSHLHADLCRKKIETFVDDQLKRGGEISTSLLDAIEGSKISIIVFSERYASSRWCLDELVKILDCKKKYGQIVIPVFYQVDPSNVRHQKGTFGTEFLKLEKNYKEKFQRWRTALTEAANLSGFDSHVIGPESKLVEEISNEVLRCLDDTFQSKTTIAGALFKKYSRHFEGAYFAQNVREAEKTGMSAHLRQELLSTLLNEGNAKIIPNIGLNFQSKRLTRKKVLIVFDDVTDRKQIEFLIGELYSFASGSLIIITTRDKQVLINCWANKIYKVKELADADALKLFSRCAFRQDHPVACYMELTYKIIKYAQGVPLALKVLGLFLSARRKEKWESAITKLETVPHKEIQDVLKISYDGLDYVEQAMFLDIACYFVGANKDFVINYFDASDFFPEIGLGRLVDKSLITISCNKIRMHDLLQDMGRKIDREAAINNPGKCRRLWHHKDVNEGTEAIEGILLDMSKVNEIHLNSSTFKKMPRLRFLKFHGENKFKISHFEGEAFTELRYLYWDGYPSKSLPPVIRLDTLISLQLHESKVEQLWDGVPNLVNLKEIDLSYSRQLKKLPDLSQARNLENLLLKACSSLVETHSSIQYLSKLVTLDMRLCKNLNRLPSSLCELISLQRLYLSGCSNLRRIPESIINLSKLELLHLKNCSKLLSLPELPCNLFSVGVRRCTSLEALSSFSFLFSAMSPHNDQYFNLSDCLKLDQNELKGIAEDALQKIQQKATSWWMKLKEETDYKYKPSCGGIYFPGSEIPKWFRFSSMGSSIEFKPQSDWINNEYLGIAFCAVVAFQDHHDEDVGFQLRCRIRFKIPSHEWYVRTIDYVESDHLFMGYHFFRGDKGGSRQDFEKVLFKIYFYNHTGRAMRCCGVKKCGIRLLTAGDDFVGINLRSQQNFNSNEEEEPHPKRLKYSC</sequence>
<dbReference type="SUPFAM" id="SSF52200">
    <property type="entry name" value="Toll/Interleukin receptor TIR domain"/>
    <property type="match status" value="1"/>
</dbReference>
<dbReference type="GO" id="GO:0007165">
    <property type="term" value="P:signal transduction"/>
    <property type="evidence" value="ECO:0007669"/>
    <property type="project" value="InterPro"/>
</dbReference>
<dbReference type="FunFam" id="3.40.50.10140:FF:000007">
    <property type="entry name" value="Disease resistance protein (TIR-NBS-LRR class)"/>
    <property type="match status" value="1"/>
</dbReference>
<evidence type="ECO:0000259" key="5">
    <source>
        <dbReference type="PROSITE" id="PS50104"/>
    </source>
</evidence>
<dbReference type="SMART" id="SM00255">
    <property type="entry name" value="TIR"/>
    <property type="match status" value="1"/>
</dbReference>
<dbReference type="Pfam" id="PF23282">
    <property type="entry name" value="WHD_ROQ1"/>
    <property type="match status" value="1"/>
</dbReference>
<dbReference type="GO" id="GO:0006952">
    <property type="term" value="P:defense response"/>
    <property type="evidence" value="ECO:0007669"/>
    <property type="project" value="UniProtKB-KW"/>
</dbReference>
<dbReference type="PRINTS" id="PR00364">
    <property type="entry name" value="DISEASERSIST"/>
</dbReference>
<name>A0AAP0QMC3_9ROSI</name>
<dbReference type="Gene3D" id="1.10.8.430">
    <property type="entry name" value="Helical domain of apoptotic protease-activating factors"/>
    <property type="match status" value="1"/>
</dbReference>
<dbReference type="InterPro" id="IPR000157">
    <property type="entry name" value="TIR_dom"/>
</dbReference>
<evidence type="ECO:0000256" key="3">
    <source>
        <dbReference type="ARBA" id="ARBA00022821"/>
    </source>
</evidence>
<dbReference type="EMBL" id="JBCGBO010000005">
    <property type="protein sequence ID" value="KAK9199910.1"/>
    <property type="molecule type" value="Genomic_DNA"/>
</dbReference>
<evidence type="ECO:0000256" key="2">
    <source>
        <dbReference type="ARBA" id="ARBA00022737"/>
    </source>
</evidence>
<dbReference type="InterPro" id="IPR042197">
    <property type="entry name" value="Apaf_helical"/>
</dbReference>
<dbReference type="InterPro" id="IPR045344">
    <property type="entry name" value="C-JID"/>
</dbReference>